<dbReference type="Proteomes" id="UP000001056">
    <property type="component" value="Unassembled WGS sequence"/>
</dbReference>
<name>Q2H2R4_CHAGB</name>
<dbReference type="InParanoid" id="Q2H2R4"/>
<evidence type="ECO:0000313" key="2">
    <source>
        <dbReference type="EMBL" id="EAQ87313.1"/>
    </source>
</evidence>
<dbReference type="VEuPathDB" id="FungiDB:CHGG_03932"/>
<protein>
    <submittedName>
        <fullName evidence="2">Uncharacterized protein</fullName>
    </submittedName>
</protein>
<keyword evidence="3" id="KW-1185">Reference proteome</keyword>
<organism evidence="2 3">
    <name type="scientific">Chaetomium globosum (strain ATCC 6205 / CBS 148.51 / DSM 1962 / NBRC 6347 / NRRL 1970)</name>
    <name type="common">Soil fungus</name>
    <dbReference type="NCBI Taxonomy" id="306901"/>
    <lineage>
        <taxon>Eukaryota</taxon>
        <taxon>Fungi</taxon>
        <taxon>Dikarya</taxon>
        <taxon>Ascomycota</taxon>
        <taxon>Pezizomycotina</taxon>
        <taxon>Sordariomycetes</taxon>
        <taxon>Sordariomycetidae</taxon>
        <taxon>Sordariales</taxon>
        <taxon>Chaetomiaceae</taxon>
        <taxon>Chaetomium</taxon>
    </lineage>
</organism>
<evidence type="ECO:0000313" key="3">
    <source>
        <dbReference type="Proteomes" id="UP000001056"/>
    </source>
</evidence>
<proteinExistence type="predicted"/>
<feature type="compositionally biased region" description="Polar residues" evidence="1">
    <location>
        <begin position="22"/>
        <end position="34"/>
    </location>
</feature>
<reference evidence="3" key="1">
    <citation type="journal article" date="2015" name="Genome Announc.">
        <title>Draft genome sequence of the cellulolytic fungus Chaetomium globosum.</title>
        <authorList>
            <person name="Cuomo C.A."/>
            <person name="Untereiner W.A."/>
            <person name="Ma L.-J."/>
            <person name="Grabherr M."/>
            <person name="Birren B.W."/>
        </authorList>
    </citation>
    <scope>NUCLEOTIDE SEQUENCE [LARGE SCALE GENOMIC DNA]</scope>
    <source>
        <strain evidence="3">ATCC 6205 / CBS 148.51 / DSM 1962 / NBRC 6347 / NRRL 1970</strain>
    </source>
</reference>
<feature type="region of interest" description="Disordered" evidence="1">
    <location>
        <begin position="1"/>
        <end position="59"/>
    </location>
</feature>
<accession>Q2H2R4</accession>
<dbReference type="HOGENOM" id="CLU_2158087_0_0_1"/>
<dbReference type="EMBL" id="CH408032">
    <property type="protein sequence ID" value="EAQ87313.1"/>
    <property type="molecule type" value="Genomic_DNA"/>
</dbReference>
<gene>
    <name evidence="2" type="ORF">CHGG_03932</name>
</gene>
<dbReference type="GeneID" id="4392870"/>
<dbReference type="RefSeq" id="XP_001223146.1">
    <property type="nucleotide sequence ID" value="XM_001223145.1"/>
</dbReference>
<sequence length="111" mass="12063">MSRLWTSDREISRRVLSGGQVARQTAGSRTQRPPTRQKAAPHPKRSNSSVWTRRAFTAGPESTQAFRGLPFEDSPTTATVAATATVEGLDPHFTTVVLVGKLHYQIAGMAT</sequence>
<evidence type="ECO:0000256" key="1">
    <source>
        <dbReference type="SAM" id="MobiDB-lite"/>
    </source>
</evidence>
<feature type="compositionally biased region" description="Basic and acidic residues" evidence="1">
    <location>
        <begin position="1"/>
        <end position="13"/>
    </location>
</feature>
<dbReference type="AlphaFoldDB" id="Q2H2R4"/>